<feature type="signal peptide" evidence="1">
    <location>
        <begin position="1"/>
        <end position="24"/>
    </location>
</feature>
<keyword evidence="1" id="KW-0732">Signal</keyword>
<evidence type="ECO:0000256" key="1">
    <source>
        <dbReference type="SAM" id="SignalP"/>
    </source>
</evidence>
<proteinExistence type="predicted"/>
<dbReference type="AlphaFoldDB" id="A0A0V0GSN8"/>
<dbReference type="EMBL" id="GEDG01031926">
    <property type="protein sequence ID" value="JAP11100.1"/>
    <property type="molecule type" value="Transcribed_RNA"/>
</dbReference>
<feature type="chain" id="PRO_5006865499" evidence="1">
    <location>
        <begin position="25"/>
        <end position="81"/>
    </location>
</feature>
<accession>A0A0V0GSN8</accession>
<organism evidence="2">
    <name type="scientific">Solanum chacoense</name>
    <name type="common">Chaco potato</name>
    <dbReference type="NCBI Taxonomy" id="4108"/>
    <lineage>
        <taxon>Eukaryota</taxon>
        <taxon>Viridiplantae</taxon>
        <taxon>Streptophyta</taxon>
        <taxon>Embryophyta</taxon>
        <taxon>Tracheophyta</taxon>
        <taxon>Spermatophyta</taxon>
        <taxon>Magnoliopsida</taxon>
        <taxon>eudicotyledons</taxon>
        <taxon>Gunneridae</taxon>
        <taxon>Pentapetalae</taxon>
        <taxon>asterids</taxon>
        <taxon>lamiids</taxon>
        <taxon>Solanales</taxon>
        <taxon>Solanaceae</taxon>
        <taxon>Solanoideae</taxon>
        <taxon>Solaneae</taxon>
        <taxon>Solanum</taxon>
    </lineage>
</organism>
<protein>
    <submittedName>
        <fullName evidence="2">Putative ovule protein</fullName>
    </submittedName>
</protein>
<name>A0A0V0GSN8_SOLCH</name>
<evidence type="ECO:0000313" key="2">
    <source>
        <dbReference type="EMBL" id="JAP11100.1"/>
    </source>
</evidence>
<reference evidence="2" key="1">
    <citation type="submission" date="2015-12" db="EMBL/GenBank/DDBJ databases">
        <title>Gene expression during late stages of embryo sac development: a critical building block for successful pollen-pistil interactions.</title>
        <authorList>
            <person name="Liu Y."/>
            <person name="Joly V."/>
            <person name="Sabar M."/>
            <person name="Matton D.P."/>
        </authorList>
    </citation>
    <scope>NUCLEOTIDE SEQUENCE</scope>
</reference>
<sequence>MISSWDLLCIVGFLSNCQNSLVLGIQHSVCAWVLESKPNWCRNRLLWIDPHLKILSIWKCQMQFQVIVMTALSSYNLIRQR</sequence>